<dbReference type="CDD" id="cd21140">
    <property type="entry name" value="Cas6_I-like"/>
    <property type="match status" value="1"/>
</dbReference>
<dbReference type="PANTHER" id="PTHR36984">
    <property type="entry name" value="CRISPR-ASSOCIATED ENDORIBONUCLEASE CAS6 1"/>
    <property type="match status" value="1"/>
</dbReference>
<dbReference type="PANTHER" id="PTHR36984:SF1">
    <property type="entry name" value="CRISPR-ASSOCIATED ENDORIBONUCLEASE CAS6 1"/>
    <property type="match status" value="1"/>
</dbReference>
<evidence type="ECO:0000256" key="1">
    <source>
        <dbReference type="ARBA" id="ARBA00005937"/>
    </source>
</evidence>
<dbReference type="EC" id="3.1.-.-" evidence="5"/>
<dbReference type="Proteomes" id="UP000569329">
    <property type="component" value="Unassembled WGS sequence"/>
</dbReference>
<dbReference type="GO" id="GO:0016788">
    <property type="term" value="F:hydrolase activity, acting on ester bonds"/>
    <property type="evidence" value="ECO:0007669"/>
    <property type="project" value="InterPro"/>
</dbReference>
<dbReference type="Gene3D" id="3.30.70.1900">
    <property type="match status" value="1"/>
</dbReference>
<evidence type="ECO:0000256" key="3">
    <source>
        <dbReference type="ARBA" id="ARBA00023118"/>
    </source>
</evidence>
<comment type="similarity">
    <text evidence="1">Belongs to the CRISPR-associated protein Cas6/Cse3/CasE family.</text>
</comment>
<comment type="caution">
    <text evidence="5">The sequence shown here is derived from an EMBL/GenBank/DDBJ whole genome shotgun (WGS) entry which is preliminary data.</text>
</comment>
<evidence type="ECO:0000313" key="6">
    <source>
        <dbReference type="Proteomes" id="UP000569329"/>
    </source>
</evidence>
<dbReference type="AlphaFoldDB" id="A0A839E1L6"/>
<dbReference type="Pfam" id="PF01881">
    <property type="entry name" value="Cas_Cas6_C"/>
    <property type="match status" value="1"/>
</dbReference>
<dbReference type="InterPro" id="IPR049435">
    <property type="entry name" value="Cas_Cas6_C"/>
</dbReference>
<dbReference type="GO" id="GO:0051607">
    <property type="term" value="P:defense response to virus"/>
    <property type="evidence" value="ECO:0007669"/>
    <property type="project" value="UniProtKB-KW"/>
</dbReference>
<organism evidence="5 6">
    <name type="scientific">Halosaccharopolyspora lacisalsi</name>
    <dbReference type="NCBI Taxonomy" id="1000566"/>
    <lineage>
        <taxon>Bacteria</taxon>
        <taxon>Bacillati</taxon>
        <taxon>Actinomycetota</taxon>
        <taxon>Actinomycetes</taxon>
        <taxon>Pseudonocardiales</taxon>
        <taxon>Pseudonocardiaceae</taxon>
        <taxon>Halosaccharopolyspora</taxon>
    </lineage>
</organism>
<dbReference type="EMBL" id="JACGWZ010000003">
    <property type="protein sequence ID" value="MBA8825291.1"/>
    <property type="molecule type" value="Genomic_DNA"/>
</dbReference>
<proteinExistence type="inferred from homology"/>
<keyword evidence="5" id="KW-0378">Hydrolase</keyword>
<gene>
    <name evidence="5" type="ORF">FHX42_002642</name>
</gene>
<accession>A0A839E1L6</accession>
<sequence>MYGLLAENAPSWGDRLHTSGLGPHGLVPIGHSAPRFPEARARSGVHAAGGPGVVEFSSPLTEIAHALNAGLQERSVLDWGGVALQVQRVTPVFPPLFSHGTAELSTVTPVVVKGPPGRDEHGQRLRKQRWLLPGESDWETYFVNNLRRKAETLDLDPDVKLEMLTRVGRKHSLAVGRGTKIGAEVALRLSGPPATLQALWSWGLGASNSAGFGAVTV</sequence>
<evidence type="ECO:0000259" key="4">
    <source>
        <dbReference type="Pfam" id="PF01881"/>
    </source>
</evidence>
<reference evidence="5 6" key="1">
    <citation type="submission" date="2020-07" db="EMBL/GenBank/DDBJ databases">
        <title>Sequencing the genomes of 1000 actinobacteria strains.</title>
        <authorList>
            <person name="Klenk H.-P."/>
        </authorList>
    </citation>
    <scope>NUCLEOTIDE SEQUENCE [LARGE SCALE GENOMIC DNA]</scope>
    <source>
        <strain evidence="5 6">DSM 45975</strain>
    </source>
</reference>
<protein>
    <submittedName>
        <fullName evidence="5">CRISPR-associated endoribonuclease Cas6</fullName>
        <ecNumber evidence="5">3.1.-.-</ecNumber>
    </submittedName>
</protein>
<evidence type="ECO:0000313" key="5">
    <source>
        <dbReference type="EMBL" id="MBA8825291.1"/>
    </source>
</evidence>
<keyword evidence="2" id="KW-0694">RNA-binding</keyword>
<name>A0A839E1L6_9PSEU</name>
<keyword evidence="3" id="KW-0051">Antiviral defense</keyword>
<dbReference type="RefSeq" id="WP_182544494.1">
    <property type="nucleotide sequence ID" value="NZ_JACGWZ010000003.1"/>
</dbReference>
<dbReference type="InterPro" id="IPR010156">
    <property type="entry name" value="CRISPR-assoc_prot_Cas6"/>
</dbReference>
<feature type="domain" description="CRISPR associated protein Cas6 C-terminal" evidence="4">
    <location>
        <begin position="97"/>
        <end position="216"/>
    </location>
</feature>
<evidence type="ECO:0000256" key="2">
    <source>
        <dbReference type="ARBA" id="ARBA00022884"/>
    </source>
</evidence>
<dbReference type="GO" id="GO:0003723">
    <property type="term" value="F:RNA binding"/>
    <property type="evidence" value="ECO:0007669"/>
    <property type="project" value="UniProtKB-KW"/>
</dbReference>
<keyword evidence="6" id="KW-1185">Reference proteome</keyword>